<evidence type="ECO:0000256" key="10">
    <source>
        <dbReference type="SAM" id="MobiDB-lite"/>
    </source>
</evidence>
<dbReference type="GO" id="GO:0005674">
    <property type="term" value="C:transcription factor TFIIF complex"/>
    <property type="evidence" value="ECO:0007669"/>
    <property type="project" value="InterPro"/>
</dbReference>
<evidence type="ECO:0000256" key="6">
    <source>
        <dbReference type="ARBA" id="ARBA00023163"/>
    </source>
</evidence>
<feature type="region of interest" description="Disordered" evidence="10">
    <location>
        <begin position="322"/>
        <end position="357"/>
    </location>
</feature>
<dbReference type="PANTHER" id="PTHR10445">
    <property type="entry name" value="GENERAL TRANSCRIPTION FACTOR IIF SUBUNIT 2"/>
    <property type="match status" value="1"/>
</dbReference>
<keyword evidence="5" id="KW-0238">DNA-binding</keyword>
<keyword evidence="4" id="KW-0805">Transcription regulation</keyword>
<dbReference type="InterPro" id="IPR003196">
    <property type="entry name" value="TFIIF_beta"/>
</dbReference>
<feature type="region of interest" description="Disordered" evidence="10">
    <location>
        <begin position="1"/>
        <end position="25"/>
    </location>
</feature>
<feature type="domain" description="TFIIF beta subunit N-terminal" evidence="12">
    <location>
        <begin position="43"/>
        <end position="199"/>
    </location>
</feature>
<feature type="compositionally biased region" description="Acidic residues" evidence="10">
    <location>
        <begin position="343"/>
        <end position="357"/>
    </location>
</feature>
<protein>
    <recommendedName>
        <fullName evidence="3">Transcription initiation factor IIF subunit beta</fullName>
    </recommendedName>
    <alternativeName>
        <fullName evidence="9">TFIIF medium subunit</fullName>
    </alternativeName>
    <alternativeName>
        <fullName evidence="8">TFIIF-beta</fullName>
    </alternativeName>
</protein>
<feature type="compositionally biased region" description="Basic and acidic residues" evidence="10">
    <location>
        <begin position="322"/>
        <end position="334"/>
    </location>
</feature>
<organism evidence="13 14">
    <name type="scientific">Clathrospora elynae</name>
    <dbReference type="NCBI Taxonomy" id="706981"/>
    <lineage>
        <taxon>Eukaryota</taxon>
        <taxon>Fungi</taxon>
        <taxon>Dikarya</taxon>
        <taxon>Ascomycota</taxon>
        <taxon>Pezizomycotina</taxon>
        <taxon>Dothideomycetes</taxon>
        <taxon>Pleosporomycetidae</taxon>
        <taxon>Pleosporales</taxon>
        <taxon>Diademaceae</taxon>
        <taxon>Clathrospora</taxon>
    </lineage>
</organism>
<dbReference type="CDD" id="cd07980">
    <property type="entry name" value="TFIIF_beta"/>
    <property type="match status" value="1"/>
</dbReference>
<evidence type="ECO:0000256" key="8">
    <source>
        <dbReference type="ARBA" id="ARBA00081473"/>
    </source>
</evidence>
<keyword evidence="7" id="KW-0539">Nucleus</keyword>
<dbReference type="GO" id="GO:0003677">
    <property type="term" value="F:DNA binding"/>
    <property type="evidence" value="ECO:0007669"/>
    <property type="project" value="UniProtKB-KW"/>
</dbReference>
<evidence type="ECO:0000259" key="12">
    <source>
        <dbReference type="Pfam" id="PF17683"/>
    </source>
</evidence>
<evidence type="ECO:0000256" key="5">
    <source>
        <dbReference type="ARBA" id="ARBA00023125"/>
    </source>
</evidence>
<evidence type="ECO:0000256" key="3">
    <source>
        <dbReference type="ARBA" id="ARBA00021453"/>
    </source>
</evidence>
<evidence type="ECO:0000259" key="11">
    <source>
        <dbReference type="Pfam" id="PF02270"/>
    </source>
</evidence>
<reference evidence="13" key="1">
    <citation type="journal article" date="2020" name="Stud. Mycol.">
        <title>101 Dothideomycetes genomes: a test case for predicting lifestyles and emergence of pathogens.</title>
        <authorList>
            <person name="Haridas S."/>
            <person name="Albert R."/>
            <person name="Binder M."/>
            <person name="Bloem J."/>
            <person name="Labutti K."/>
            <person name="Salamov A."/>
            <person name="Andreopoulos B."/>
            <person name="Baker S."/>
            <person name="Barry K."/>
            <person name="Bills G."/>
            <person name="Bluhm B."/>
            <person name="Cannon C."/>
            <person name="Castanera R."/>
            <person name="Culley D."/>
            <person name="Daum C."/>
            <person name="Ezra D."/>
            <person name="Gonzalez J."/>
            <person name="Henrissat B."/>
            <person name="Kuo A."/>
            <person name="Liang C."/>
            <person name="Lipzen A."/>
            <person name="Lutzoni F."/>
            <person name="Magnuson J."/>
            <person name="Mondo S."/>
            <person name="Nolan M."/>
            <person name="Ohm R."/>
            <person name="Pangilinan J."/>
            <person name="Park H.-J."/>
            <person name="Ramirez L."/>
            <person name="Alfaro M."/>
            <person name="Sun H."/>
            <person name="Tritt A."/>
            <person name="Yoshinaga Y."/>
            <person name="Zwiers L.-H."/>
            <person name="Turgeon B."/>
            <person name="Goodwin S."/>
            <person name="Spatafora J."/>
            <person name="Crous P."/>
            <person name="Grigoriev I."/>
        </authorList>
    </citation>
    <scope>NUCLEOTIDE SEQUENCE</scope>
    <source>
        <strain evidence="13">CBS 161.51</strain>
    </source>
</reference>
<dbReference type="InterPro" id="IPR040450">
    <property type="entry name" value="TFIIF_beta_HTH"/>
</dbReference>
<dbReference type="Gene3D" id="1.10.10.10">
    <property type="entry name" value="Winged helix-like DNA-binding domain superfamily/Winged helix DNA-binding domain"/>
    <property type="match status" value="1"/>
</dbReference>
<gene>
    <name evidence="13" type="ORF">EJ02DRAFT_367459</name>
</gene>
<dbReference type="FunFam" id="1.10.10.10:FF:000035">
    <property type="entry name" value="General transcription factor IIF subunit 2"/>
    <property type="match status" value="1"/>
</dbReference>
<evidence type="ECO:0000313" key="14">
    <source>
        <dbReference type="Proteomes" id="UP000800038"/>
    </source>
</evidence>
<evidence type="ECO:0000256" key="9">
    <source>
        <dbReference type="ARBA" id="ARBA00081863"/>
    </source>
</evidence>
<sequence>MNGIKADPGVKMDPDTPSAGGFVDDEFYEDTGEMAIDRDGPDKDVWLTRIPDWLYDAVSKWDSIADGNDDDQIQIGEVCAFATTSGIDKTKPMRLFLNDRWRAKSNLPSAFQLDPAPVSDTLLGNTYVFTEKDLPGFKSAGYGYGYGQGQYNRGGAQGSLGGGAQDPRARVQKRSKYKKAIPKQTTLVGHTTRQYNMNPLETREYKDFSAARIKQAIQGSHTTTVITKDTEFSDVNNSINLNNRFKSFIRPTTKAKSQQNKSARMARADLIDILHGLFDEYQYWPMKALKAKTKQPEQFLKEVLGDLAHLVKSGPFASNWKRQDIFDKQRDTSKQVETVPEGMGDEESDGDEMEDVV</sequence>
<dbReference type="Pfam" id="PF02270">
    <property type="entry name" value="TFIIF_beta"/>
    <property type="match status" value="1"/>
</dbReference>
<dbReference type="InterPro" id="IPR018247">
    <property type="entry name" value="EF_Hand_1_Ca_BS"/>
</dbReference>
<evidence type="ECO:0000256" key="1">
    <source>
        <dbReference type="ARBA" id="ARBA00004123"/>
    </source>
</evidence>
<dbReference type="Pfam" id="PF17683">
    <property type="entry name" value="TFIIF_beta_N"/>
    <property type="match status" value="1"/>
</dbReference>
<keyword evidence="14" id="KW-1185">Reference proteome</keyword>
<keyword evidence="6" id="KW-0804">Transcription</keyword>
<evidence type="ECO:0000256" key="7">
    <source>
        <dbReference type="ARBA" id="ARBA00023242"/>
    </source>
</evidence>
<comment type="similarity">
    <text evidence="2">Belongs to the TFIIF beta subunit family.</text>
</comment>
<evidence type="ECO:0000313" key="13">
    <source>
        <dbReference type="EMBL" id="KAF1946230.1"/>
    </source>
</evidence>
<dbReference type="GO" id="GO:0006367">
    <property type="term" value="P:transcription initiation at RNA polymerase II promoter"/>
    <property type="evidence" value="ECO:0007669"/>
    <property type="project" value="InterPro"/>
</dbReference>
<accession>A0A6A5T250</accession>
<dbReference type="InterPro" id="IPR036390">
    <property type="entry name" value="WH_DNA-bd_sf"/>
</dbReference>
<dbReference type="PROSITE" id="PS00018">
    <property type="entry name" value="EF_HAND_1"/>
    <property type="match status" value="1"/>
</dbReference>
<dbReference type="Proteomes" id="UP000800038">
    <property type="component" value="Unassembled WGS sequence"/>
</dbReference>
<feature type="domain" description="TFIIF beta subunit HTH" evidence="11">
    <location>
        <begin position="263"/>
        <end position="321"/>
    </location>
</feature>
<evidence type="ECO:0000256" key="4">
    <source>
        <dbReference type="ARBA" id="ARBA00023015"/>
    </source>
</evidence>
<dbReference type="AlphaFoldDB" id="A0A6A5T250"/>
<evidence type="ECO:0000256" key="2">
    <source>
        <dbReference type="ARBA" id="ARBA00009543"/>
    </source>
</evidence>
<dbReference type="InterPro" id="IPR011039">
    <property type="entry name" value="TFIIF_interaction"/>
</dbReference>
<dbReference type="OrthoDB" id="26094at2759"/>
<name>A0A6A5T250_9PLEO</name>
<comment type="subcellular location">
    <subcellularLocation>
        <location evidence="1">Nucleus</location>
    </subcellularLocation>
</comment>
<dbReference type="InterPro" id="IPR040504">
    <property type="entry name" value="TFIIF_beta_N"/>
</dbReference>
<dbReference type="InterPro" id="IPR036388">
    <property type="entry name" value="WH-like_DNA-bd_sf"/>
</dbReference>
<proteinExistence type="inferred from homology"/>
<dbReference type="PANTHER" id="PTHR10445:SF0">
    <property type="entry name" value="GENERAL TRANSCRIPTION FACTOR IIF SUBUNIT 2"/>
    <property type="match status" value="1"/>
</dbReference>
<dbReference type="EMBL" id="ML976004">
    <property type="protein sequence ID" value="KAF1946230.1"/>
    <property type="molecule type" value="Genomic_DNA"/>
</dbReference>
<dbReference type="SUPFAM" id="SSF46785">
    <property type="entry name" value="Winged helix' DNA-binding domain"/>
    <property type="match status" value="1"/>
</dbReference>
<dbReference type="SUPFAM" id="SSF50916">
    <property type="entry name" value="Rap30/74 interaction domains"/>
    <property type="match status" value="1"/>
</dbReference>